<dbReference type="Pfam" id="PF07690">
    <property type="entry name" value="MFS_1"/>
    <property type="match status" value="1"/>
</dbReference>
<organism evidence="8 9">
    <name type="scientific">Rhododendron williamsianum</name>
    <dbReference type="NCBI Taxonomy" id="262921"/>
    <lineage>
        <taxon>Eukaryota</taxon>
        <taxon>Viridiplantae</taxon>
        <taxon>Streptophyta</taxon>
        <taxon>Embryophyta</taxon>
        <taxon>Tracheophyta</taxon>
        <taxon>Spermatophyta</taxon>
        <taxon>Magnoliopsida</taxon>
        <taxon>eudicotyledons</taxon>
        <taxon>Gunneridae</taxon>
        <taxon>Pentapetalae</taxon>
        <taxon>asterids</taxon>
        <taxon>Ericales</taxon>
        <taxon>Ericaceae</taxon>
        <taxon>Ericoideae</taxon>
        <taxon>Rhodoreae</taxon>
        <taxon>Rhododendron</taxon>
    </lineage>
</organism>
<gene>
    <name evidence="8" type="ORF">C3L33_20697</name>
</gene>
<reference evidence="8 9" key="1">
    <citation type="journal article" date="2019" name="Genome Biol. Evol.">
        <title>The Rhododendron genome and chromosomal organization provide insight into shared whole-genome duplications across the heath family (Ericaceae).</title>
        <authorList>
            <person name="Soza V.L."/>
            <person name="Lindsley D."/>
            <person name="Waalkes A."/>
            <person name="Ramage E."/>
            <person name="Patwardhan R.P."/>
            <person name="Burton J.N."/>
            <person name="Adey A."/>
            <person name="Kumar A."/>
            <person name="Qiu R."/>
            <person name="Shendure J."/>
            <person name="Hall B."/>
        </authorList>
    </citation>
    <scope>NUCLEOTIDE SEQUENCE [LARGE SCALE GENOMIC DNA]</scope>
    <source>
        <strain evidence="8">RSF 1966-606</strain>
    </source>
</reference>
<keyword evidence="5 7" id="KW-0472">Membrane</keyword>
<evidence type="ECO:0000313" key="8">
    <source>
        <dbReference type="EMBL" id="KAE9447416.1"/>
    </source>
</evidence>
<dbReference type="GO" id="GO:0022857">
    <property type="term" value="F:transmembrane transporter activity"/>
    <property type="evidence" value="ECO:0007669"/>
    <property type="project" value="InterPro"/>
</dbReference>
<dbReference type="Gene3D" id="1.20.1250.20">
    <property type="entry name" value="MFS general substrate transporter like domains"/>
    <property type="match status" value="1"/>
</dbReference>
<feature type="transmembrane region" description="Helical" evidence="7">
    <location>
        <begin position="80"/>
        <end position="98"/>
    </location>
</feature>
<dbReference type="PANTHER" id="PTHR23504:SF95">
    <property type="entry name" value="MAJOR FACILITATOR SUPERFAMILY PROTEIN"/>
    <property type="match status" value="1"/>
</dbReference>
<keyword evidence="2" id="KW-0813">Transport</keyword>
<comment type="similarity">
    <text evidence="6">Belongs to the major facilitator superfamily. Phosphate:H(+) symporter (TC 2.A.1.9) family.</text>
</comment>
<evidence type="ECO:0008006" key="10">
    <source>
        <dbReference type="Google" id="ProtNLM"/>
    </source>
</evidence>
<evidence type="ECO:0000256" key="3">
    <source>
        <dbReference type="ARBA" id="ARBA00022692"/>
    </source>
</evidence>
<feature type="transmembrane region" description="Helical" evidence="7">
    <location>
        <begin position="196"/>
        <end position="219"/>
    </location>
</feature>
<keyword evidence="3 7" id="KW-0812">Transmembrane</keyword>
<dbReference type="Proteomes" id="UP000428333">
    <property type="component" value="Linkage Group LG13"/>
</dbReference>
<dbReference type="OrthoDB" id="419616at2759"/>
<dbReference type="GO" id="GO:0016020">
    <property type="term" value="C:membrane"/>
    <property type="evidence" value="ECO:0007669"/>
    <property type="project" value="UniProtKB-SubCell"/>
</dbReference>
<comment type="caution">
    <text evidence="8">The sequence shown here is derived from an EMBL/GenBank/DDBJ whole genome shotgun (WGS) entry which is preliminary data.</text>
</comment>
<protein>
    <recommendedName>
        <fullName evidence="10">Major facilitator superfamily (MFS) profile domain-containing protein</fullName>
    </recommendedName>
</protein>
<dbReference type="PANTHER" id="PTHR23504">
    <property type="entry name" value="MAJOR FACILITATOR SUPERFAMILY DOMAIN-CONTAINING PROTEIN 10"/>
    <property type="match status" value="1"/>
</dbReference>
<evidence type="ECO:0000256" key="2">
    <source>
        <dbReference type="ARBA" id="ARBA00022448"/>
    </source>
</evidence>
<feature type="non-terminal residue" evidence="8">
    <location>
        <position position="1"/>
    </location>
</feature>
<feature type="transmembrane region" description="Helical" evidence="7">
    <location>
        <begin position="299"/>
        <end position="317"/>
    </location>
</feature>
<dbReference type="SUPFAM" id="SSF103473">
    <property type="entry name" value="MFS general substrate transporter"/>
    <property type="match status" value="1"/>
</dbReference>
<feature type="transmembrane region" description="Helical" evidence="7">
    <location>
        <begin position="52"/>
        <end position="74"/>
    </location>
</feature>
<evidence type="ECO:0000256" key="7">
    <source>
        <dbReference type="SAM" id="Phobius"/>
    </source>
</evidence>
<name>A0A6A4KGK8_9ERIC</name>
<dbReference type="InterPro" id="IPR036259">
    <property type="entry name" value="MFS_trans_sf"/>
</dbReference>
<evidence type="ECO:0000256" key="5">
    <source>
        <dbReference type="ARBA" id="ARBA00023136"/>
    </source>
</evidence>
<keyword evidence="4 7" id="KW-1133">Transmembrane helix</keyword>
<accession>A0A6A4KGK8</accession>
<evidence type="ECO:0000256" key="1">
    <source>
        <dbReference type="ARBA" id="ARBA00004141"/>
    </source>
</evidence>
<feature type="transmembrane region" description="Helical" evidence="7">
    <location>
        <begin position="323"/>
        <end position="342"/>
    </location>
</feature>
<dbReference type="InterPro" id="IPR011701">
    <property type="entry name" value="MFS"/>
</dbReference>
<dbReference type="EMBL" id="QEFC01003698">
    <property type="protein sequence ID" value="KAE9447416.1"/>
    <property type="molecule type" value="Genomic_DNA"/>
</dbReference>
<sequence>MTLEVGSSRTTNFFYAYYVSKTLTAVISEGSVLCLSLAYVADNVLERSRASAFGLVSGAFYAGFVGGTFAARFLSTAQTFQVAAIVSMIAVVYMRIFLKDDCTIRRNTSDSLKHPILTTEEEETTSSEGELLSSSKEVEVFKKIPSPNDLVCLLKTSKTISQAAVVAFFNSLAEGGLQASALYFFKARFHFTKNQYADVMLIMGIAGTISQAFLQMIFMPLLAPVVGEEKLLSVALFGGFLCRVREILEIVNLMVIFYSGVNADANEQYSMVNLGSLCRCCVRYFHFLRIPLCKSLHKSVSSVLLLVLSFCITGFAVSYQNKLGQMSSGFATMLAFIPSLLIRAVPPSSKKVSCEDSEA</sequence>
<keyword evidence="9" id="KW-1185">Reference proteome</keyword>
<comment type="subcellular location">
    <subcellularLocation>
        <location evidence="1">Membrane</location>
        <topology evidence="1">Multi-pass membrane protein</topology>
    </subcellularLocation>
</comment>
<evidence type="ECO:0000256" key="6">
    <source>
        <dbReference type="ARBA" id="ARBA00044504"/>
    </source>
</evidence>
<dbReference type="AlphaFoldDB" id="A0A6A4KGK8"/>
<proteinExistence type="inferred from homology"/>
<evidence type="ECO:0000256" key="4">
    <source>
        <dbReference type="ARBA" id="ARBA00022989"/>
    </source>
</evidence>
<evidence type="ECO:0000313" key="9">
    <source>
        <dbReference type="Proteomes" id="UP000428333"/>
    </source>
</evidence>
<feature type="transmembrane region" description="Helical" evidence="7">
    <location>
        <begin position="15"/>
        <end position="40"/>
    </location>
</feature>